<comment type="caution">
    <text evidence="1">The sequence shown here is derived from an EMBL/GenBank/DDBJ whole genome shotgun (WGS) entry which is preliminary data.</text>
</comment>
<dbReference type="RefSeq" id="WP_230500910.1">
    <property type="nucleotide sequence ID" value="NZ_CAKJTJ010000007.1"/>
</dbReference>
<dbReference type="EMBL" id="CAKJTJ010000007">
    <property type="protein sequence ID" value="CAG9621006.1"/>
    <property type="molecule type" value="Genomic_DNA"/>
</dbReference>
<keyword evidence="2" id="KW-1185">Reference proteome</keyword>
<protein>
    <submittedName>
        <fullName evidence="1">Uncharacterized protein</fullName>
    </submittedName>
</protein>
<sequence length="132" mass="15177">MYYYEYPHYYHFHRNGYMPAYYPSYPIVYYQRPYPPVDATFFSESASAMQSLMKEASIILQKLSDSKVFASEVMSAAQEGNKKKVDQLIKSTGVHAGIHVDFTPDGIRLTMSSQAEGTQCCHLTIELRWNVL</sequence>
<accession>A0ABM8YM20</accession>
<organism evidence="1 2">
    <name type="scientific">Sutcliffiella rhizosphaerae</name>
    <dbReference type="NCBI Taxonomy" id="2880967"/>
    <lineage>
        <taxon>Bacteria</taxon>
        <taxon>Bacillati</taxon>
        <taxon>Bacillota</taxon>
        <taxon>Bacilli</taxon>
        <taxon>Bacillales</taxon>
        <taxon>Bacillaceae</taxon>
        <taxon>Sutcliffiella</taxon>
    </lineage>
</organism>
<reference evidence="1 2" key="1">
    <citation type="submission" date="2021-10" db="EMBL/GenBank/DDBJ databases">
        <authorList>
            <person name="Criscuolo A."/>
        </authorList>
    </citation>
    <scope>NUCLEOTIDE SEQUENCE [LARGE SCALE GENOMIC DNA]</scope>
    <source>
        <strain evidence="2">CIP 111883</strain>
    </source>
</reference>
<evidence type="ECO:0000313" key="1">
    <source>
        <dbReference type="EMBL" id="CAG9621006.1"/>
    </source>
</evidence>
<dbReference type="Proteomes" id="UP000789833">
    <property type="component" value="Unassembled WGS sequence"/>
</dbReference>
<proteinExistence type="predicted"/>
<dbReference type="InterPro" id="IPR058870">
    <property type="entry name" value="YuzC"/>
</dbReference>
<name>A0ABM8YM20_9BACI</name>
<gene>
    <name evidence="1" type="ORF">BACCIP111883_01778</name>
</gene>
<dbReference type="Pfam" id="PF26344">
    <property type="entry name" value="YuzC"/>
    <property type="match status" value="1"/>
</dbReference>
<evidence type="ECO:0000313" key="2">
    <source>
        <dbReference type="Proteomes" id="UP000789833"/>
    </source>
</evidence>